<dbReference type="PROSITE" id="PS50026">
    <property type="entry name" value="EGF_3"/>
    <property type="match status" value="1"/>
</dbReference>
<dbReference type="PROSITE" id="PS00022">
    <property type="entry name" value="EGF_1"/>
    <property type="match status" value="1"/>
</dbReference>
<dbReference type="CDD" id="cd00110">
    <property type="entry name" value="LamG"/>
    <property type="match status" value="1"/>
</dbReference>
<dbReference type="PROSITE" id="PS01186">
    <property type="entry name" value="EGF_2"/>
    <property type="match status" value="1"/>
</dbReference>
<dbReference type="Proteomes" id="UP001286313">
    <property type="component" value="Unassembled WGS sequence"/>
</dbReference>
<dbReference type="PROSITE" id="PS50025">
    <property type="entry name" value="LAM_G_DOMAIN"/>
    <property type="match status" value="1"/>
</dbReference>
<reference evidence="5" key="1">
    <citation type="submission" date="2023-10" db="EMBL/GenBank/DDBJ databases">
        <title>Genome assemblies of two species of porcelain crab, Petrolisthes cinctipes and Petrolisthes manimaculis (Anomura: Porcellanidae).</title>
        <authorList>
            <person name="Angst P."/>
        </authorList>
    </citation>
    <scope>NUCLEOTIDE SEQUENCE</scope>
    <source>
        <strain evidence="5">PB745_01</strain>
        <tissue evidence="5">Gill</tissue>
    </source>
</reference>
<dbReference type="Pfam" id="PF02210">
    <property type="entry name" value="Laminin_G_2"/>
    <property type="match status" value="1"/>
</dbReference>
<keyword evidence="2" id="KW-0245">EGF-like domain</keyword>
<evidence type="ECO:0000256" key="1">
    <source>
        <dbReference type="ARBA" id="ARBA00023157"/>
    </source>
</evidence>
<dbReference type="EMBL" id="JAWQEG010004281">
    <property type="protein sequence ID" value="KAK3862262.1"/>
    <property type="molecule type" value="Genomic_DNA"/>
</dbReference>
<dbReference type="InterPro" id="IPR000742">
    <property type="entry name" value="EGF"/>
</dbReference>
<dbReference type="Gene3D" id="2.60.120.200">
    <property type="match status" value="1"/>
</dbReference>
<protein>
    <submittedName>
        <fullName evidence="5">Uncharacterized protein</fullName>
    </submittedName>
</protein>
<feature type="domain" description="Laminin G" evidence="3">
    <location>
        <begin position="73"/>
        <end position="166"/>
    </location>
</feature>
<dbReference type="InterPro" id="IPR013320">
    <property type="entry name" value="ConA-like_dom_sf"/>
</dbReference>
<gene>
    <name evidence="5" type="ORF">Pcinc_031850</name>
</gene>
<proteinExistence type="predicted"/>
<dbReference type="SUPFAM" id="SSF49899">
    <property type="entry name" value="Concanavalin A-like lectins/glucanases"/>
    <property type="match status" value="1"/>
</dbReference>
<feature type="disulfide bond" evidence="2">
    <location>
        <begin position="60"/>
        <end position="69"/>
    </location>
</feature>
<evidence type="ECO:0000259" key="3">
    <source>
        <dbReference type="PROSITE" id="PS50025"/>
    </source>
</evidence>
<feature type="domain" description="EGF-like" evidence="4">
    <location>
        <begin position="32"/>
        <end position="70"/>
    </location>
</feature>
<evidence type="ECO:0000256" key="2">
    <source>
        <dbReference type="PROSITE-ProRule" id="PRU00076"/>
    </source>
</evidence>
<dbReference type="CDD" id="cd00054">
    <property type="entry name" value="EGF_CA"/>
    <property type="match status" value="1"/>
</dbReference>
<evidence type="ECO:0000313" key="5">
    <source>
        <dbReference type="EMBL" id="KAK3862262.1"/>
    </source>
</evidence>
<keyword evidence="1 2" id="KW-1015">Disulfide bond</keyword>
<dbReference type="InterPro" id="IPR001791">
    <property type="entry name" value="Laminin_G"/>
</dbReference>
<evidence type="ECO:0000313" key="6">
    <source>
        <dbReference type="Proteomes" id="UP001286313"/>
    </source>
</evidence>
<evidence type="ECO:0000259" key="4">
    <source>
        <dbReference type="PROSITE" id="PS50026"/>
    </source>
</evidence>
<name>A0AAE1EVS4_PETCI</name>
<comment type="caution">
    <text evidence="2">Lacks conserved residue(s) required for the propagation of feature annotation.</text>
</comment>
<accession>A0AAE1EVS4</accession>
<keyword evidence="6" id="KW-1185">Reference proteome</keyword>
<organism evidence="5 6">
    <name type="scientific">Petrolisthes cinctipes</name>
    <name type="common">Flat porcelain crab</name>
    <dbReference type="NCBI Taxonomy" id="88211"/>
    <lineage>
        <taxon>Eukaryota</taxon>
        <taxon>Metazoa</taxon>
        <taxon>Ecdysozoa</taxon>
        <taxon>Arthropoda</taxon>
        <taxon>Crustacea</taxon>
        <taxon>Multicrustacea</taxon>
        <taxon>Malacostraca</taxon>
        <taxon>Eumalacostraca</taxon>
        <taxon>Eucarida</taxon>
        <taxon>Decapoda</taxon>
        <taxon>Pleocyemata</taxon>
        <taxon>Anomura</taxon>
        <taxon>Galatheoidea</taxon>
        <taxon>Porcellanidae</taxon>
        <taxon>Petrolisthes</taxon>
    </lineage>
</organism>
<dbReference type="AlphaFoldDB" id="A0AAE1EVS4"/>
<sequence>MYCIFVPCVLGVGQLVDLGDGVLSEASSPGCPAADCHHSGLHCGLHARCEGSPGELRCECDPGWTGESCQTPTTPTTFLPNSYIKLALSFTPLAYTTSISFRFRTWRRRGELVVLSSQHGRDRWSVQVMGGRLCAVLHLHPQPLTSLCLTRPTLTDGRWHHLQATR</sequence>
<comment type="caution">
    <text evidence="5">The sequence shown here is derived from an EMBL/GenBank/DDBJ whole genome shotgun (WGS) entry which is preliminary data.</text>
</comment>